<accession>A0ABW5TXQ6</accession>
<name>A0ABW5TXQ6_9SPHI</name>
<keyword evidence="1" id="KW-0812">Transmembrane</keyword>
<dbReference type="EMBL" id="JBHULV010000050">
    <property type="protein sequence ID" value="MFD2732921.1"/>
    <property type="molecule type" value="Genomic_DNA"/>
</dbReference>
<keyword evidence="1" id="KW-1133">Transmembrane helix</keyword>
<evidence type="ECO:0000256" key="1">
    <source>
        <dbReference type="SAM" id="Phobius"/>
    </source>
</evidence>
<reference evidence="3" key="1">
    <citation type="journal article" date="2019" name="Int. J. Syst. Evol. Microbiol.">
        <title>The Global Catalogue of Microorganisms (GCM) 10K type strain sequencing project: providing services to taxonomists for standard genome sequencing and annotation.</title>
        <authorList>
            <consortium name="The Broad Institute Genomics Platform"/>
            <consortium name="The Broad Institute Genome Sequencing Center for Infectious Disease"/>
            <person name="Wu L."/>
            <person name="Ma J."/>
        </authorList>
    </citation>
    <scope>NUCLEOTIDE SEQUENCE [LARGE SCALE GENOMIC DNA]</scope>
    <source>
        <strain evidence="3">KCTC 42456</strain>
    </source>
</reference>
<evidence type="ECO:0000313" key="2">
    <source>
        <dbReference type="EMBL" id="MFD2732921.1"/>
    </source>
</evidence>
<gene>
    <name evidence="2" type="ORF">ACFSSE_14520</name>
</gene>
<evidence type="ECO:0000313" key="3">
    <source>
        <dbReference type="Proteomes" id="UP001597546"/>
    </source>
</evidence>
<organism evidence="2 3">
    <name type="scientific">Pedobacter alpinus</name>
    <dbReference type="NCBI Taxonomy" id="1590643"/>
    <lineage>
        <taxon>Bacteria</taxon>
        <taxon>Pseudomonadati</taxon>
        <taxon>Bacteroidota</taxon>
        <taxon>Sphingobacteriia</taxon>
        <taxon>Sphingobacteriales</taxon>
        <taxon>Sphingobacteriaceae</taxon>
        <taxon>Pedobacter</taxon>
    </lineage>
</organism>
<sequence length="67" mass="7378">MKKLTTSVSPFLMMIIPVLFIVGLSFTIPADKFISEEGLTTTTITKNATQVIVKGGQKSFVKFLLKK</sequence>
<keyword evidence="1" id="KW-0472">Membrane</keyword>
<comment type="caution">
    <text evidence="2">The sequence shown here is derived from an EMBL/GenBank/DDBJ whole genome shotgun (WGS) entry which is preliminary data.</text>
</comment>
<feature type="transmembrane region" description="Helical" evidence="1">
    <location>
        <begin position="12"/>
        <end position="30"/>
    </location>
</feature>
<keyword evidence="3" id="KW-1185">Reference proteome</keyword>
<dbReference type="RefSeq" id="WP_379047876.1">
    <property type="nucleotide sequence ID" value="NZ_JBHSKW010000069.1"/>
</dbReference>
<proteinExistence type="predicted"/>
<protein>
    <submittedName>
        <fullName evidence="2">Uncharacterized protein</fullName>
    </submittedName>
</protein>
<dbReference type="Proteomes" id="UP001597546">
    <property type="component" value="Unassembled WGS sequence"/>
</dbReference>